<dbReference type="CDD" id="cd00882">
    <property type="entry name" value="Ras_like_GTPase"/>
    <property type="match status" value="1"/>
</dbReference>
<evidence type="ECO:0000256" key="3">
    <source>
        <dbReference type="ARBA" id="ARBA00022737"/>
    </source>
</evidence>
<dbReference type="GO" id="GO:0016020">
    <property type="term" value="C:membrane"/>
    <property type="evidence" value="ECO:0007669"/>
    <property type="project" value="UniProtKB-SubCell"/>
</dbReference>
<organism evidence="8">
    <name type="scientific">Stygiella incarcerata</name>
    <dbReference type="NCBI Taxonomy" id="1712417"/>
    <lineage>
        <taxon>Eukaryota</taxon>
        <taxon>Discoba</taxon>
        <taxon>Jakobida</taxon>
        <taxon>Andalucina</taxon>
        <taxon>Stygiellidae</taxon>
        <taxon>Stygiella</taxon>
    </lineage>
</organism>
<accession>A0A192ZIP7</accession>
<evidence type="ECO:0000313" key="8">
    <source>
        <dbReference type="EMBL" id="ANM86798.1"/>
    </source>
</evidence>
<evidence type="ECO:0000256" key="6">
    <source>
        <dbReference type="SAM" id="Phobius"/>
    </source>
</evidence>
<keyword evidence="3" id="KW-0677">Repeat</keyword>
<keyword evidence="6" id="KW-1133">Transmembrane helix</keyword>
<dbReference type="AlphaFoldDB" id="A0A192ZIP7"/>
<evidence type="ECO:0000256" key="5">
    <source>
        <dbReference type="ARBA" id="ARBA00023136"/>
    </source>
</evidence>
<proteinExistence type="evidence at transcript level"/>
<gene>
    <name evidence="8" type="primary">RHO</name>
</gene>
<evidence type="ECO:0000259" key="7">
    <source>
        <dbReference type="PROSITE" id="PS50222"/>
    </source>
</evidence>
<dbReference type="Gene3D" id="1.10.238.10">
    <property type="entry name" value="EF-hand"/>
    <property type="match status" value="2"/>
</dbReference>
<dbReference type="SUPFAM" id="SSF52540">
    <property type="entry name" value="P-loop containing nucleoside triphosphate hydrolases"/>
    <property type="match status" value="2"/>
</dbReference>
<dbReference type="PROSITE" id="PS00018">
    <property type="entry name" value="EF_HAND_1"/>
    <property type="match status" value="1"/>
</dbReference>
<reference evidence="8" key="1">
    <citation type="journal article" date="2016" name="Mol. Biol. Evol.">
        <title>Novel hydrogenosomes in the microaerophilic jakobid Stygiella incarcerata.</title>
        <authorList>
            <person name="Leger M.M."/>
            <person name="Eme L."/>
            <person name="Hug L.A."/>
            <person name="Roger A.J."/>
        </authorList>
    </citation>
    <scope>NUCLEOTIDE SEQUENCE</scope>
</reference>
<evidence type="ECO:0000256" key="1">
    <source>
        <dbReference type="ARBA" id="ARBA00004370"/>
    </source>
</evidence>
<name>A0A192ZIP7_9EUKA</name>
<dbReference type="InterPro" id="IPR018247">
    <property type="entry name" value="EF_Hand_1_Ca_BS"/>
</dbReference>
<keyword evidence="5 6" id="KW-0472">Membrane</keyword>
<dbReference type="InterPro" id="IPR013567">
    <property type="entry name" value="EF_hand_assoc_2"/>
</dbReference>
<evidence type="ECO:0000256" key="2">
    <source>
        <dbReference type="ARBA" id="ARBA00022723"/>
    </source>
</evidence>
<dbReference type="InterPro" id="IPR011992">
    <property type="entry name" value="EF-hand-dom_pair"/>
</dbReference>
<feature type="transmembrane region" description="Helical" evidence="6">
    <location>
        <begin position="603"/>
        <end position="624"/>
    </location>
</feature>
<dbReference type="InterPro" id="IPR002048">
    <property type="entry name" value="EF_hand_dom"/>
</dbReference>
<dbReference type="EMBL" id="KT984578">
    <property type="protein sequence ID" value="ANM86798.1"/>
    <property type="molecule type" value="mRNA"/>
</dbReference>
<dbReference type="SUPFAM" id="SSF47473">
    <property type="entry name" value="EF-hand"/>
    <property type="match status" value="1"/>
</dbReference>
<sequence length="630" mass="71596">MMDETRDLKFVLVGDKGVGKTSFCEILTSKDFKGDPKDEVSPPVIIPPGIIGGTDQITLLDTNAGDLESIERVLAIADAVFLFVREGDTTTVSNAMDVWLPFLRKNNVQTPLLIIRHQADRESKVSVEQKKAFADAFEAFVRMISDPFFTQNGVFISESSIKEPRLIWKTIFHARSSVLNPVLPIYDYEAKTFRPKAKRAFERIFRILDEDKDNSLNDAEMKKMQHRVFNTPFSDGDLREMRAKLKEVDASACDERGVTLVGFNIIMLFFVQKGACEGIWELLRKFGYNDDLELSPRIPEMMIDPEQCLEFSEKGREVMREIYDRYARDGSITHSQLASLLEEADNVFVVDDFVGHVNISRANGMNFRSFLSFFIMQLQLDYPRVAKAMFLWKEDVDIESLFVRSKSRSIDRKMHTMSRKLIRVFVFGSHGCGKTSLMNGLIRRKHKQPEPTKELHHVCGYVRHEGVEYHCMMTEIPQDLMEEVVSNKRMMMQCDVALMAYDARDAHSFQMLMVVQRKLIESRPSGVPSIYVLTKTDGDEDIVEQVSPVKPDVFCRTLGLPWPPVFSELNGDHVVAEDLMESVVQTALSPEVATPVIPTQSSMGSLVLTGMGVLLLAVGGYAVFKWFKRS</sequence>
<dbReference type="Pfam" id="PF08356">
    <property type="entry name" value="EF_assoc_2"/>
    <property type="match status" value="1"/>
</dbReference>
<dbReference type="InterPro" id="IPR027417">
    <property type="entry name" value="P-loop_NTPase"/>
</dbReference>
<dbReference type="PROSITE" id="PS50222">
    <property type="entry name" value="EF_HAND_2"/>
    <property type="match status" value="1"/>
</dbReference>
<dbReference type="GO" id="GO:0005509">
    <property type="term" value="F:calcium ion binding"/>
    <property type="evidence" value="ECO:0007669"/>
    <property type="project" value="InterPro"/>
</dbReference>
<evidence type="ECO:0000256" key="4">
    <source>
        <dbReference type="ARBA" id="ARBA00022837"/>
    </source>
</evidence>
<keyword evidence="2" id="KW-0479">Metal-binding</keyword>
<comment type="subcellular location">
    <subcellularLocation>
        <location evidence="1">Membrane</location>
    </subcellularLocation>
</comment>
<dbReference type="PANTHER" id="PTHR46819">
    <property type="entry name" value="EF-HAND CALCIUM-BINDING DOMAIN-CONTAINING PROTEIN 7"/>
    <property type="match status" value="1"/>
</dbReference>
<keyword evidence="4" id="KW-0106">Calcium</keyword>
<keyword evidence="6" id="KW-0812">Transmembrane</keyword>
<feature type="domain" description="EF-hand" evidence="7">
    <location>
        <begin position="196"/>
        <end position="231"/>
    </location>
</feature>
<protein>
    <submittedName>
        <fullName evidence="8">Mitochondrial Rho GTPase</fullName>
    </submittedName>
</protein>
<dbReference type="Gene3D" id="3.40.50.300">
    <property type="entry name" value="P-loop containing nucleotide triphosphate hydrolases"/>
    <property type="match status" value="2"/>
</dbReference>
<dbReference type="PANTHER" id="PTHR46819:SF1">
    <property type="entry name" value="EF-HAND CALCIUM-BINDING DOMAIN-CONTAINING PROTEIN 7"/>
    <property type="match status" value="1"/>
</dbReference>
<dbReference type="InterPro" id="IPR052266">
    <property type="entry name" value="Miro-EF-hand_domain"/>
</dbReference>